<dbReference type="RefSeq" id="XP_002288363.1">
    <property type="nucleotide sequence ID" value="XM_002288327.1"/>
</dbReference>
<dbReference type="InterPro" id="IPR035979">
    <property type="entry name" value="RBD_domain_sf"/>
</dbReference>
<evidence type="ECO:0000256" key="3">
    <source>
        <dbReference type="SAM" id="Phobius"/>
    </source>
</evidence>
<gene>
    <name evidence="5" type="ORF">THAPSDRAFT_21784</name>
</gene>
<feature type="region of interest" description="Disordered" evidence="2">
    <location>
        <begin position="152"/>
        <end position="173"/>
    </location>
</feature>
<dbReference type="EMBL" id="CM000640">
    <property type="protein sequence ID" value="EED93799.1"/>
    <property type="molecule type" value="Genomic_DNA"/>
</dbReference>
<dbReference type="InterPro" id="IPR000504">
    <property type="entry name" value="RRM_dom"/>
</dbReference>
<dbReference type="PaxDb" id="35128-Thaps21784"/>
<dbReference type="PROSITE" id="PS50102">
    <property type="entry name" value="RRM"/>
    <property type="match status" value="1"/>
</dbReference>
<sequence>MNELEMELYELNMENYTYSIGLNIGLPFIIPECTVVDQRLGTTRNRRMWLRSLQEATEAPTIDNITQDATVLEVEFVMNYTSRYGYEDIFDYPAFLVEFLNIDQDRISTDLQQLLNIESNYIVSSGIAYIDAADPTAEPTGVINTKAPATIRPTTQTYAPSSSIAPSSSPTDEKLSPTGVGIGVVVGVIIGGLVAAITAFVVLRKCNLGACAEDSAGGETPQNVKDGGANDNDADDANVFVAVPIEKNGHGNDSREAIVHSTMPQSSVENDVLSQAYSTTADSMMVLGSESTGDYQRKGTGDSVTPSILSHPESKAADATFVGANLMEREDSFSSDSDDGVLSPAKITYHDEFDKYKNQVLEKLRDEVEQSIQGVDGPMSLAMTRVFMEAEGKELDLTWVGAEDPGSIEASCFCETFDWVRQHKHSNTGTADDFFEDMLYKIVLIVHHGLIRPNDGARLLQGCASVLGLHLLKEPPKTTLIIRGLRKTNDLAQGHHFLLKEFAPYGDVVDASICPKNKGFGFVRFVQPKSAKAVLKDFDQTEIVVQDVAVLVTSLGRPHVS</sequence>
<dbReference type="Gene3D" id="3.30.70.330">
    <property type="match status" value="1"/>
</dbReference>
<dbReference type="GO" id="GO:0003723">
    <property type="term" value="F:RNA binding"/>
    <property type="evidence" value="ECO:0007669"/>
    <property type="project" value="UniProtKB-UniRule"/>
</dbReference>
<feature type="transmembrane region" description="Helical" evidence="3">
    <location>
        <begin position="180"/>
        <end position="203"/>
    </location>
</feature>
<keyword evidence="6" id="KW-1185">Reference proteome</keyword>
<dbReference type="InParanoid" id="B8BY01"/>
<reference evidence="5 6" key="1">
    <citation type="journal article" date="2004" name="Science">
        <title>The genome of the diatom Thalassiosira pseudonana: ecology, evolution, and metabolism.</title>
        <authorList>
            <person name="Armbrust E.V."/>
            <person name="Berges J.A."/>
            <person name="Bowler C."/>
            <person name="Green B.R."/>
            <person name="Martinez D."/>
            <person name="Putnam N.H."/>
            <person name="Zhou S."/>
            <person name="Allen A.E."/>
            <person name="Apt K.E."/>
            <person name="Bechner M."/>
            <person name="Brzezinski M.A."/>
            <person name="Chaal B.K."/>
            <person name="Chiovitti A."/>
            <person name="Davis A.K."/>
            <person name="Demarest M.S."/>
            <person name="Detter J.C."/>
            <person name="Glavina T."/>
            <person name="Goodstein D."/>
            <person name="Hadi M.Z."/>
            <person name="Hellsten U."/>
            <person name="Hildebrand M."/>
            <person name="Jenkins B.D."/>
            <person name="Jurka J."/>
            <person name="Kapitonov V.V."/>
            <person name="Kroger N."/>
            <person name="Lau W.W."/>
            <person name="Lane T.W."/>
            <person name="Larimer F.W."/>
            <person name="Lippmeier J.C."/>
            <person name="Lucas S."/>
            <person name="Medina M."/>
            <person name="Montsant A."/>
            <person name="Obornik M."/>
            <person name="Parker M.S."/>
            <person name="Palenik B."/>
            <person name="Pazour G.J."/>
            <person name="Richardson P.M."/>
            <person name="Rynearson T.A."/>
            <person name="Saito M.A."/>
            <person name="Schwartz D.C."/>
            <person name="Thamatrakoln K."/>
            <person name="Valentin K."/>
            <person name="Vardi A."/>
            <person name="Wilkerson F.P."/>
            <person name="Rokhsar D.S."/>
        </authorList>
    </citation>
    <scope>NUCLEOTIDE SEQUENCE [LARGE SCALE GENOMIC DNA]</scope>
    <source>
        <strain evidence="5 6">CCMP1335</strain>
    </source>
</reference>
<keyword evidence="3" id="KW-0812">Transmembrane</keyword>
<dbReference type="InterPro" id="IPR012677">
    <property type="entry name" value="Nucleotide-bd_a/b_plait_sf"/>
</dbReference>
<evidence type="ECO:0000256" key="2">
    <source>
        <dbReference type="SAM" id="MobiDB-lite"/>
    </source>
</evidence>
<dbReference type="CDD" id="cd00590">
    <property type="entry name" value="RRM_SF"/>
    <property type="match status" value="1"/>
</dbReference>
<dbReference type="GeneID" id="7451685"/>
<reference evidence="5 6" key="2">
    <citation type="journal article" date="2008" name="Nature">
        <title>The Phaeodactylum genome reveals the evolutionary history of diatom genomes.</title>
        <authorList>
            <person name="Bowler C."/>
            <person name="Allen A.E."/>
            <person name="Badger J.H."/>
            <person name="Grimwood J."/>
            <person name="Jabbari K."/>
            <person name="Kuo A."/>
            <person name="Maheswari U."/>
            <person name="Martens C."/>
            <person name="Maumus F."/>
            <person name="Otillar R.P."/>
            <person name="Rayko E."/>
            <person name="Salamov A."/>
            <person name="Vandepoele K."/>
            <person name="Beszteri B."/>
            <person name="Gruber A."/>
            <person name="Heijde M."/>
            <person name="Katinka M."/>
            <person name="Mock T."/>
            <person name="Valentin K."/>
            <person name="Verret F."/>
            <person name="Berges J.A."/>
            <person name="Brownlee C."/>
            <person name="Cadoret J.P."/>
            <person name="Chiovitti A."/>
            <person name="Choi C.J."/>
            <person name="Coesel S."/>
            <person name="De Martino A."/>
            <person name="Detter J.C."/>
            <person name="Durkin C."/>
            <person name="Falciatore A."/>
            <person name="Fournet J."/>
            <person name="Haruta M."/>
            <person name="Huysman M.J."/>
            <person name="Jenkins B.D."/>
            <person name="Jiroutova K."/>
            <person name="Jorgensen R.E."/>
            <person name="Joubert Y."/>
            <person name="Kaplan A."/>
            <person name="Kroger N."/>
            <person name="Kroth P.G."/>
            <person name="La Roche J."/>
            <person name="Lindquist E."/>
            <person name="Lommer M."/>
            <person name="Martin-Jezequel V."/>
            <person name="Lopez P.J."/>
            <person name="Lucas S."/>
            <person name="Mangogna M."/>
            <person name="McGinnis K."/>
            <person name="Medlin L.K."/>
            <person name="Montsant A."/>
            <person name="Oudot-Le Secq M.P."/>
            <person name="Napoli C."/>
            <person name="Obornik M."/>
            <person name="Parker M.S."/>
            <person name="Petit J.L."/>
            <person name="Porcel B.M."/>
            <person name="Poulsen N."/>
            <person name="Robison M."/>
            <person name="Rychlewski L."/>
            <person name="Rynearson T.A."/>
            <person name="Schmutz J."/>
            <person name="Shapiro H."/>
            <person name="Siaut M."/>
            <person name="Stanley M."/>
            <person name="Sussman M.R."/>
            <person name="Taylor A.R."/>
            <person name="Vardi A."/>
            <person name="von Dassow P."/>
            <person name="Vyverman W."/>
            <person name="Willis A."/>
            <person name="Wyrwicz L.S."/>
            <person name="Rokhsar D.S."/>
            <person name="Weissenbach J."/>
            <person name="Armbrust E.V."/>
            <person name="Green B.R."/>
            <person name="Van de Peer Y."/>
            <person name="Grigoriev I.V."/>
        </authorList>
    </citation>
    <scope>NUCLEOTIDE SEQUENCE [LARGE SCALE GENOMIC DNA]</scope>
    <source>
        <strain evidence="5 6">CCMP1335</strain>
    </source>
</reference>
<keyword evidence="3" id="KW-1133">Transmembrane helix</keyword>
<dbReference type="eggNOG" id="ENOG502SMTV">
    <property type="taxonomic scope" value="Eukaryota"/>
</dbReference>
<evidence type="ECO:0000259" key="4">
    <source>
        <dbReference type="PROSITE" id="PS50102"/>
    </source>
</evidence>
<protein>
    <recommendedName>
        <fullName evidence="4">RRM domain-containing protein</fullName>
    </recommendedName>
</protein>
<dbReference type="AlphaFoldDB" id="B8BY01"/>
<feature type="region of interest" description="Disordered" evidence="2">
    <location>
        <begin position="291"/>
        <end position="310"/>
    </location>
</feature>
<dbReference type="Proteomes" id="UP000001449">
    <property type="component" value="Chromosome 3"/>
</dbReference>
<organism evidence="5 6">
    <name type="scientific">Thalassiosira pseudonana</name>
    <name type="common">Marine diatom</name>
    <name type="synonym">Cyclotella nana</name>
    <dbReference type="NCBI Taxonomy" id="35128"/>
    <lineage>
        <taxon>Eukaryota</taxon>
        <taxon>Sar</taxon>
        <taxon>Stramenopiles</taxon>
        <taxon>Ochrophyta</taxon>
        <taxon>Bacillariophyta</taxon>
        <taxon>Coscinodiscophyceae</taxon>
        <taxon>Thalassiosirophycidae</taxon>
        <taxon>Thalassiosirales</taxon>
        <taxon>Thalassiosiraceae</taxon>
        <taxon>Thalassiosira</taxon>
    </lineage>
</organism>
<dbReference type="Pfam" id="PF00076">
    <property type="entry name" value="RRM_1"/>
    <property type="match status" value="1"/>
</dbReference>
<dbReference type="KEGG" id="tps:THAPSDRAFT_21784"/>
<name>B8BY01_THAPS</name>
<keyword evidence="3" id="KW-0472">Membrane</keyword>
<dbReference type="SMART" id="SM00360">
    <property type="entry name" value="RRM"/>
    <property type="match status" value="1"/>
</dbReference>
<evidence type="ECO:0000256" key="1">
    <source>
        <dbReference type="PROSITE-ProRule" id="PRU00176"/>
    </source>
</evidence>
<dbReference type="SUPFAM" id="SSF54928">
    <property type="entry name" value="RNA-binding domain, RBD"/>
    <property type="match status" value="1"/>
</dbReference>
<evidence type="ECO:0000313" key="6">
    <source>
        <dbReference type="Proteomes" id="UP000001449"/>
    </source>
</evidence>
<proteinExistence type="predicted"/>
<feature type="domain" description="RRM" evidence="4">
    <location>
        <begin position="478"/>
        <end position="558"/>
    </location>
</feature>
<keyword evidence="1" id="KW-0694">RNA-binding</keyword>
<feature type="compositionally biased region" description="Low complexity" evidence="2">
    <location>
        <begin position="159"/>
        <end position="170"/>
    </location>
</feature>
<evidence type="ECO:0000313" key="5">
    <source>
        <dbReference type="EMBL" id="EED93799.1"/>
    </source>
</evidence>
<accession>B8BY01</accession>
<dbReference type="HOGENOM" id="CLU_486199_0_0_1"/>